<dbReference type="InterPro" id="IPR013656">
    <property type="entry name" value="PAS_4"/>
</dbReference>
<evidence type="ECO:0000256" key="5">
    <source>
        <dbReference type="ARBA" id="ARBA00022777"/>
    </source>
</evidence>
<proteinExistence type="predicted"/>
<dbReference type="Gene3D" id="1.10.287.130">
    <property type="match status" value="1"/>
</dbReference>
<dbReference type="Pfam" id="PF00512">
    <property type="entry name" value="HisKA"/>
    <property type="match status" value="1"/>
</dbReference>
<dbReference type="CDD" id="cd00082">
    <property type="entry name" value="HisKA"/>
    <property type="match status" value="1"/>
</dbReference>
<dbReference type="SUPFAM" id="SSF47384">
    <property type="entry name" value="Homodimeric domain of signal transducing histidine kinase"/>
    <property type="match status" value="1"/>
</dbReference>
<dbReference type="InterPro" id="IPR035965">
    <property type="entry name" value="PAS-like_dom_sf"/>
</dbReference>
<evidence type="ECO:0000259" key="7">
    <source>
        <dbReference type="PROSITE" id="PS50109"/>
    </source>
</evidence>
<dbReference type="PROSITE" id="PS50109">
    <property type="entry name" value="HIS_KIN"/>
    <property type="match status" value="1"/>
</dbReference>
<dbReference type="FunFam" id="3.30.565.10:FF:000006">
    <property type="entry name" value="Sensor histidine kinase WalK"/>
    <property type="match status" value="1"/>
</dbReference>
<dbReference type="PANTHER" id="PTHR43304">
    <property type="entry name" value="PHYTOCHROME-LIKE PROTEIN CPH1"/>
    <property type="match status" value="1"/>
</dbReference>
<organism evidence="10 11">
    <name type="scientific">Taibaiella lutea</name>
    <dbReference type="NCBI Taxonomy" id="2608001"/>
    <lineage>
        <taxon>Bacteria</taxon>
        <taxon>Pseudomonadati</taxon>
        <taxon>Bacteroidota</taxon>
        <taxon>Chitinophagia</taxon>
        <taxon>Chitinophagales</taxon>
        <taxon>Chitinophagaceae</taxon>
        <taxon>Taibaiella</taxon>
    </lineage>
</organism>
<dbReference type="InterPro" id="IPR052162">
    <property type="entry name" value="Sensor_kinase/Photoreceptor"/>
</dbReference>
<dbReference type="SUPFAM" id="SSF55874">
    <property type="entry name" value="ATPase domain of HSP90 chaperone/DNA topoisomerase II/histidine kinase"/>
    <property type="match status" value="1"/>
</dbReference>
<name>A0A5M6CB46_9BACT</name>
<evidence type="ECO:0000313" key="11">
    <source>
        <dbReference type="Proteomes" id="UP000323632"/>
    </source>
</evidence>
<feature type="domain" description="PAC" evidence="9">
    <location>
        <begin position="658"/>
        <end position="710"/>
    </location>
</feature>
<dbReference type="AlphaFoldDB" id="A0A5M6CB46"/>
<keyword evidence="6" id="KW-0175">Coiled coil</keyword>
<protein>
    <recommendedName>
        <fullName evidence="2">histidine kinase</fullName>
        <ecNumber evidence="2">2.7.13.3</ecNumber>
    </recommendedName>
</protein>
<feature type="domain" description="PAS" evidence="8">
    <location>
        <begin position="584"/>
        <end position="655"/>
    </location>
</feature>
<feature type="coiled-coil region" evidence="6">
    <location>
        <begin position="260"/>
        <end position="287"/>
    </location>
</feature>
<dbReference type="InterPro" id="IPR036097">
    <property type="entry name" value="HisK_dim/P_sf"/>
</dbReference>
<dbReference type="GO" id="GO:0000155">
    <property type="term" value="F:phosphorelay sensor kinase activity"/>
    <property type="evidence" value="ECO:0007669"/>
    <property type="project" value="InterPro"/>
</dbReference>
<dbReference type="PROSITE" id="PS50113">
    <property type="entry name" value="PAC"/>
    <property type="match status" value="3"/>
</dbReference>
<accession>A0A5M6CB46</accession>
<evidence type="ECO:0000256" key="4">
    <source>
        <dbReference type="ARBA" id="ARBA00022679"/>
    </source>
</evidence>
<dbReference type="Pfam" id="PF13426">
    <property type="entry name" value="PAS_9"/>
    <property type="match status" value="1"/>
</dbReference>
<dbReference type="Pfam" id="PF02518">
    <property type="entry name" value="HATPase_c"/>
    <property type="match status" value="1"/>
</dbReference>
<comment type="caution">
    <text evidence="10">The sequence shown here is derived from an EMBL/GenBank/DDBJ whole genome shotgun (WGS) entry which is preliminary data.</text>
</comment>
<evidence type="ECO:0000259" key="9">
    <source>
        <dbReference type="PROSITE" id="PS50113"/>
    </source>
</evidence>
<dbReference type="InterPro" id="IPR000014">
    <property type="entry name" value="PAS"/>
</dbReference>
<dbReference type="InterPro" id="IPR003661">
    <property type="entry name" value="HisK_dim/P_dom"/>
</dbReference>
<dbReference type="PROSITE" id="PS50112">
    <property type="entry name" value="PAS"/>
    <property type="match status" value="1"/>
</dbReference>
<dbReference type="SMART" id="SM00388">
    <property type="entry name" value="HisKA"/>
    <property type="match status" value="1"/>
</dbReference>
<comment type="catalytic activity">
    <reaction evidence="1">
        <text>ATP + protein L-histidine = ADP + protein N-phospho-L-histidine.</text>
        <dbReference type="EC" id="2.7.13.3"/>
    </reaction>
</comment>
<feature type="domain" description="PAC" evidence="9">
    <location>
        <begin position="530"/>
        <end position="583"/>
    </location>
</feature>
<feature type="domain" description="PAC" evidence="9">
    <location>
        <begin position="354"/>
        <end position="406"/>
    </location>
</feature>
<evidence type="ECO:0000256" key="3">
    <source>
        <dbReference type="ARBA" id="ARBA00022553"/>
    </source>
</evidence>
<dbReference type="Gene3D" id="2.10.70.100">
    <property type="match status" value="1"/>
</dbReference>
<dbReference type="CDD" id="cd00130">
    <property type="entry name" value="PAS"/>
    <property type="match status" value="2"/>
</dbReference>
<evidence type="ECO:0000259" key="8">
    <source>
        <dbReference type="PROSITE" id="PS50112"/>
    </source>
</evidence>
<keyword evidence="11" id="KW-1185">Reference proteome</keyword>
<dbReference type="PANTHER" id="PTHR43304:SF1">
    <property type="entry name" value="PAC DOMAIN-CONTAINING PROTEIN"/>
    <property type="match status" value="1"/>
</dbReference>
<dbReference type="Gene3D" id="3.30.565.10">
    <property type="entry name" value="Histidine kinase-like ATPase, C-terminal domain"/>
    <property type="match status" value="1"/>
</dbReference>
<feature type="coiled-coil region" evidence="6">
    <location>
        <begin position="397"/>
        <end position="431"/>
    </location>
</feature>
<dbReference type="Pfam" id="PF08448">
    <property type="entry name" value="PAS_4"/>
    <property type="match status" value="2"/>
</dbReference>
<keyword evidence="5" id="KW-0418">Kinase</keyword>
<sequence length="929" mass="105463">MQLPYGEDLYKAVLYAPIGICILNADTYVAEMVNDKFLEVAGKPYDAVFGRFYWDAFAEVRPYYEAALTNVAKTGEAFYANEIELMLIRHGQEEKIFVNFVYAPIKDDDGKVSKVAVWVLENTKQVKELQKTEAARTTFEYERDRFKSFFMQAPAGVCILRGPELVYELVNPAYQALLPGRKLLGRPILEALPELVGTPLQDILSDVYHNGKPYEMNELLVPIAEYEGGPTKDRYFSFSYQPWRDQYNKVDGILVIAFDVTGMINVQQQLQQAREQAEQQKRVYETITSGTPDLMYVWDLDYRFTYANSALLTMWGKTWDTAIGKGLRDNGYEEWHAAMHEREIDQVRATKQPVRGEVSFPHAVLGKRIYDYILIPVLNDDGEVEAVAGTTRDVTERKQMEETLAKTSEELQAINEEMAATNEEQAASNEELTATNNELALVNEQLLLARQKIDEREVALGLAISAANFGTWFIHSVTREFITDARLKELFGYYPEEDLSIEQALAQITEEYRGFVSAKLENAIYHGGDYDVTYPVVGLHDKRLRWLRAIGNLKADPSGDFSAFTGVVMDITEQHLAAQKIEQAEEALRMAIESGELAIWHLDETLGKIIASARFNELFGFAADEEVSFPAAIAQILPEYRQMVQNAVNASFSDAANFRVEYPLTGFHDGKQRWVRSVGKYVRDEKNGNYITGVMADITEQKMDEIRKNDFIGMVSHELKTPLTSLTLGIQMLEFKLKENEDPFVPSTLSKAGLQVKKMNGLINGFLNISRLESSKLQIVKQQFDLNQLVAETIEDTIVTTAVDNIRFENKEPVFVNADKDKISSVISNLLSNAVKYSPNGTLVEIRCWQENDQAFFSIKDEGLGIRSEDLDKIFERYYRVEDHGRKFISGFGIGLYLCSEIIQRHDGKISVESEFGKGSRFRFSIPLK</sequence>
<dbReference type="InterPro" id="IPR036890">
    <property type="entry name" value="HATPase_C_sf"/>
</dbReference>
<dbReference type="SMART" id="SM00091">
    <property type="entry name" value="PAS"/>
    <property type="match status" value="5"/>
</dbReference>
<dbReference type="NCBIfam" id="TIGR00229">
    <property type="entry name" value="sensory_box"/>
    <property type="match status" value="2"/>
</dbReference>
<dbReference type="RefSeq" id="WP_150033733.1">
    <property type="nucleotide sequence ID" value="NZ_VWSH01000004.1"/>
</dbReference>
<dbReference type="SUPFAM" id="SSF55785">
    <property type="entry name" value="PYP-like sensor domain (PAS domain)"/>
    <property type="match status" value="5"/>
</dbReference>
<dbReference type="Proteomes" id="UP000323632">
    <property type="component" value="Unassembled WGS sequence"/>
</dbReference>
<dbReference type="InterPro" id="IPR013655">
    <property type="entry name" value="PAS_fold_3"/>
</dbReference>
<dbReference type="EC" id="2.7.13.3" evidence="2"/>
<dbReference type="SMART" id="SM00387">
    <property type="entry name" value="HATPase_c"/>
    <property type="match status" value="1"/>
</dbReference>
<dbReference type="Gene3D" id="3.30.450.20">
    <property type="entry name" value="PAS domain"/>
    <property type="match status" value="5"/>
</dbReference>
<dbReference type="InterPro" id="IPR004358">
    <property type="entry name" value="Sig_transdc_His_kin-like_C"/>
</dbReference>
<dbReference type="InterPro" id="IPR005467">
    <property type="entry name" value="His_kinase_dom"/>
</dbReference>
<dbReference type="InterPro" id="IPR003594">
    <property type="entry name" value="HATPase_dom"/>
</dbReference>
<evidence type="ECO:0000313" key="10">
    <source>
        <dbReference type="EMBL" id="KAA5532231.1"/>
    </source>
</evidence>
<evidence type="ECO:0000256" key="1">
    <source>
        <dbReference type="ARBA" id="ARBA00000085"/>
    </source>
</evidence>
<keyword evidence="4" id="KW-0808">Transferase</keyword>
<dbReference type="InterPro" id="IPR000700">
    <property type="entry name" value="PAS-assoc_C"/>
</dbReference>
<dbReference type="EMBL" id="VWSH01000004">
    <property type="protein sequence ID" value="KAA5532231.1"/>
    <property type="molecule type" value="Genomic_DNA"/>
</dbReference>
<keyword evidence="3" id="KW-0597">Phosphoprotein</keyword>
<dbReference type="PRINTS" id="PR00344">
    <property type="entry name" value="BCTRLSENSOR"/>
</dbReference>
<feature type="domain" description="Histidine kinase" evidence="7">
    <location>
        <begin position="714"/>
        <end position="929"/>
    </location>
</feature>
<dbReference type="Pfam" id="PF08447">
    <property type="entry name" value="PAS_3"/>
    <property type="match status" value="1"/>
</dbReference>
<reference evidence="10 11" key="1">
    <citation type="submission" date="2019-09" db="EMBL/GenBank/DDBJ databases">
        <title>Genome sequence and assembly of Taibaiella sp.</title>
        <authorList>
            <person name="Chhetri G."/>
        </authorList>
    </citation>
    <scope>NUCLEOTIDE SEQUENCE [LARGE SCALE GENOMIC DNA]</scope>
    <source>
        <strain evidence="10 11">KVB11</strain>
    </source>
</reference>
<evidence type="ECO:0000256" key="2">
    <source>
        <dbReference type="ARBA" id="ARBA00012438"/>
    </source>
</evidence>
<gene>
    <name evidence="10" type="ORF">F0919_15645</name>
</gene>
<evidence type="ECO:0000256" key="6">
    <source>
        <dbReference type="SAM" id="Coils"/>
    </source>
</evidence>